<dbReference type="Pfam" id="PF03999">
    <property type="entry name" value="MAP65_ASE1"/>
    <property type="match status" value="1"/>
</dbReference>
<dbReference type="Gene3D" id="1.20.58.1520">
    <property type="match status" value="1"/>
</dbReference>
<feature type="region of interest" description="Disordered" evidence="2">
    <location>
        <begin position="194"/>
        <end position="213"/>
    </location>
</feature>
<comment type="caution">
    <text evidence="3">The sequence shown here is derived from an EMBL/GenBank/DDBJ whole genome shotgun (WGS) entry which is preliminary data.</text>
</comment>
<evidence type="ECO:0000313" key="3">
    <source>
        <dbReference type="EMBL" id="MES1918031.1"/>
    </source>
</evidence>
<proteinExistence type="predicted"/>
<feature type="coiled-coil region" evidence="1">
    <location>
        <begin position="121"/>
        <end position="151"/>
    </location>
</feature>
<name>A0ABV2AEB1_9EUKA</name>
<reference evidence="3 4" key="1">
    <citation type="journal article" date="2024" name="BMC Biol.">
        <title>Comparative genomics of Ascetosporea gives new insight into the evolutionary basis for animal parasitism in Rhizaria.</title>
        <authorList>
            <person name="Hiltunen Thoren M."/>
            <person name="Onut-Brannstrom I."/>
            <person name="Alfjorden A."/>
            <person name="Peckova H."/>
            <person name="Swords F."/>
            <person name="Hooper C."/>
            <person name="Holzer A.S."/>
            <person name="Bass D."/>
            <person name="Burki F."/>
        </authorList>
    </citation>
    <scope>NUCLEOTIDE SEQUENCE [LARGE SCALE GENOMIC DNA]</scope>
    <source>
        <strain evidence="3">20-A016</strain>
    </source>
</reference>
<organism evidence="3 4">
    <name type="scientific">Bonamia ostreae</name>
    <dbReference type="NCBI Taxonomy" id="126728"/>
    <lineage>
        <taxon>Eukaryota</taxon>
        <taxon>Sar</taxon>
        <taxon>Rhizaria</taxon>
        <taxon>Endomyxa</taxon>
        <taxon>Ascetosporea</taxon>
        <taxon>Haplosporida</taxon>
        <taxon>Bonamia</taxon>
    </lineage>
</organism>
<dbReference type="EMBL" id="JBDODL010000007">
    <property type="protein sequence ID" value="MES1918031.1"/>
    <property type="molecule type" value="Genomic_DNA"/>
</dbReference>
<evidence type="ECO:0000313" key="4">
    <source>
        <dbReference type="Proteomes" id="UP001439008"/>
    </source>
</evidence>
<gene>
    <name evidence="3" type="ORF">MHBO_000060</name>
</gene>
<evidence type="ECO:0000256" key="1">
    <source>
        <dbReference type="SAM" id="Coils"/>
    </source>
</evidence>
<sequence length="213" mass="25003">MFTSMRIPQENRLQLLEETKFKSKKEEYSSLVKLHLKLEELATVSSKISRLMNRRASVIALRSKLDDKNPNRFKIPGRLIKEERIRNKVANLPKLTEQIKRLVGEFESVCGQDFLWKGKPLREIILEFERAEREAQERERVELEQRRIRRKSGGFKAAFGTPLKKRALKRPQSASVLKIHSKLRKNNDYKKIEKSVETKKHLKQISNTPISLS</sequence>
<dbReference type="Proteomes" id="UP001439008">
    <property type="component" value="Unassembled WGS sequence"/>
</dbReference>
<keyword evidence="4" id="KW-1185">Reference proteome</keyword>
<protein>
    <submittedName>
        <fullName evidence="3">Uncharacterized protein</fullName>
    </submittedName>
</protein>
<accession>A0ABV2AEB1</accession>
<feature type="compositionally biased region" description="Polar residues" evidence="2">
    <location>
        <begin position="204"/>
        <end position="213"/>
    </location>
</feature>
<keyword evidence="1" id="KW-0175">Coiled coil</keyword>
<evidence type="ECO:0000256" key="2">
    <source>
        <dbReference type="SAM" id="MobiDB-lite"/>
    </source>
</evidence>